<feature type="region of interest" description="Disordered" evidence="1">
    <location>
        <begin position="186"/>
        <end position="206"/>
    </location>
</feature>
<accession>A0ABR0JS76</accession>
<name>A0ABR0JS76_9EURO</name>
<evidence type="ECO:0000256" key="1">
    <source>
        <dbReference type="SAM" id="MobiDB-lite"/>
    </source>
</evidence>
<feature type="compositionally biased region" description="Polar residues" evidence="1">
    <location>
        <begin position="147"/>
        <end position="163"/>
    </location>
</feature>
<gene>
    <name evidence="2" type="ORF">LTR69_000627</name>
</gene>
<reference evidence="2 3" key="1">
    <citation type="submission" date="2023-08" db="EMBL/GenBank/DDBJ databases">
        <title>Black Yeasts Isolated from many extreme environments.</title>
        <authorList>
            <person name="Coleine C."/>
            <person name="Stajich J.E."/>
            <person name="Selbmann L."/>
        </authorList>
    </citation>
    <scope>NUCLEOTIDE SEQUENCE [LARGE SCALE GENOMIC DNA]</scope>
    <source>
        <strain evidence="2 3">CCFEE 6328</strain>
    </source>
</reference>
<evidence type="ECO:0000313" key="3">
    <source>
        <dbReference type="Proteomes" id="UP001345691"/>
    </source>
</evidence>
<feature type="compositionally biased region" description="Low complexity" evidence="1">
    <location>
        <begin position="46"/>
        <end position="57"/>
    </location>
</feature>
<dbReference type="EMBL" id="JAVRRF010000001">
    <property type="protein sequence ID" value="KAK5068507.1"/>
    <property type="molecule type" value="Genomic_DNA"/>
</dbReference>
<feature type="compositionally biased region" description="Polar residues" evidence="1">
    <location>
        <begin position="109"/>
        <end position="121"/>
    </location>
</feature>
<proteinExistence type="predicted"/>
<protein>
    <submittedName>
        <fullName evidence="2">Uncharacterized protein</fullName>
    </submittedName>
</protein>
<dbReference type="Proteomes" id="UP001345691">
    <property type="component" value="Unassembled WGS sequence"/>
</dbReference>
<sequence length="218" mass="24085">MASSDDELSWPSSSELHELEIEVQAKDESRVWQNNWTPVNPPSWRPTVPSTSPPLSSTDDEDEQPSPLASQYRKDILSSAERIKATTKSRKRKAPVSSPSGARRKRAVGTTSDTPFQQTATPRRLAVPPKQTSQKKLSKTVPATPGNKKNTSLLPTPPSSLNIQSTSEVTLAKTSDLTSYLENMPLKHWDSPGEDEAVPQKKKAKTDVHYLSAMMPQR</sequence>
<keyword evidence="3" id="KW-1185">Reference proteome</keyword>
<feature type="compositionally biased region" description="Basic and acidic residues" evidence="1">
    <location>
        <begin position="72"/>
        <end position="84"/>
    </location>
</feature>
<comment type="caution">
    <text evidence="2">The sequence shown here is derived from an EMBL/GenBank/DDBJ whole genome shotgun (WGS) entry which is preliminary data.</text>
</comment>
<organism evidence="2 3">
    <name type="scientific">Exophiala sideris</name>
    <dbReference type="NCBI Taxonomy" id="1016849"/>
    <lineage>
        <taxon>Eukaryota</taxon>
        <taxon>Fungi</taxon>
        <taxon>Dikarya</taxon>
        <taxon>Ascomycota</taxon>
        <taxon>Pezizomycotina</taxon>
        <taxon>Eurotiomycetes</taxon>
        <taxon>Chaetothyriomycetidae</taxon>
        <taxon>Chaetothyriales</taxon>
        <taxon>Herpotrichiellaceae</taxon>
        <taxon>Exophiala</taxon>
    </lineage>
</organism>
<feature type="region of interest" description="Disordered" evidence="1">
    <location>
        <begin position="25"/>
        <end position="163"/>
    </location>
</feature>
<evidence type="ECO:0000313" key="2">
    <source>
        <dbReference type="EMBL" id="KAK5068507.1"/>
    </source>
</evidence>
<feature type="compositionally biased region" description="Basic residues" evidence="1">
    <location>
        <begin position="85"/>
        <end position="94"/>
    </location>
</feature>